<name>A0A2W5IBW0_9ACTN</name>
<organism evidence="2 3">
    <name type="scientific">Lawsonella clevelandensis</name>
    <dbReference type="NCBI Taxonomy" id="1528099"/>
    <lineage>
        <taxon>Bacteria</taxon>
        <taxon>Bacillati</taxon>
        <taxon>Actinomycetota</taxon>
        <taxon>Actinomycetes</taxon>
        <taxon>Mycobacteriales</taxon>
        <taxon>Lawsonellaceae</taxon>
        <taxon>Lawsonella</taxon>
    </lineage>
</organism>
<evidence type="ECO:0000313" key="2">
    <source>
        <dbReference type="EMBL" id="PZP89615.1"/>
    </source>
</evidence>
<feature type="region of interest" description="Disordered" evidence="1">
    <location>
        <begin position="301"/>
        <end position="334"/>
    </location>
</feature>
<feature type="region of interest" description="Disordered" evidence="1">
    <location>
        <begin position="217"/>
        <end position="236"/>
    </location>
</feature>
<comment type="caution">
    <text evidence="2">The sequence shown here is derived from an EMBL/GenBank/DDBJ whole genome shotgun (WGS) entry which is preliminary data.</text>
</comment>
<dbReference type="EMBL" id="QFOZ01000001">
    <property type="protein sequence ID" value="PZP89615.1"/>
    <property type="molecule type" value="Genomic_DNA"/>
</dbReference>
<protein>
    <submittedName>
        <fullName evidence="2">Uncharacterized protein</fullName>
    </submittedName>
</protein>
<dbReference type="InterPro" id="IPR053847">
    <property type="entry name" value="DUF6928"/>
</dbReference>
<feature type="compositionally biased region" description="Low complexity" evidence="1">
    <location>
        <begin position="306"/>
        <end position="321"/>
    </location>
</feature>
<dbReference type="Proteomes" id="UP000248606">
    <property type="component" value="Unassembled WGS sequence"/>
</dbReference>
<dbReference type="RefSeq" id="WP_303678507.1">
    <property type="nucleotide sequence ID" value="NZ_CAKZIO010000003.1"/>
</dbReference>
<dbReference type="AlphaFoldDB" id="A0A2W5IBW0"/>
<sequence length="334" mass="35525">MTTDSAERAVVTIWFVSAPNAHAVLASNPQPDTEYGLQLVAGLFPTRPVTPLGIFPLTRSAPAGHTEVYVGVYPGVTVLQTAAIPLTSMLDLVPEWIQPDAADNIYAFAQGPSGAFAGFAHWHHGKLERAFTATTCEILEDKGLPLKVETPYWSGECPPPSSTQLDSTCAIPLPFLPGDILLTLYTTWLGFEPRAHDLTILVNGFAIDGRPEARPVERISSGDALTANSPEIGEGASPDELIAAELEEATGAVTDDIDGSVDTNSDNATSVDAHIDANSLGDTHHKESCWTRFKRWCTGKSTTTHASADSDGNASDSNDGSILHEESTEGTKED</sequence>
<proteinExistence type="predicted"/>
<accession>A0A2W5IBW0</accession>
<evidence type="ECO:0000256" key="1">
    <source>
        <dbReference type="SAM" id="MobiDB-lite"/>
    </source>
</evidence>
<feature type="compositionally biased region" description="Basic and acidic residues" evidence="1">
    <location>
        <begin position="322"/>
        <end position="334"/>
    </location>
</feature>
<reference evidence="2 3" key="1">
    <citation type="submission" date="2017-08" db="EMBL/GenBank/DDBJ databases">
        <title>Infants hospitalized years apart are colonized by the same room-sourced microbial strains.</title>
        <authorList>
            <person name="Brooks B."/>
            <person name="Olm M.R."/>
            <person name="Firek B.A."/>
            <person name="Baker R."/>
            <person name="Thomas B.C."/>
            <person name="Morowitz M.J."/>
            <person name="Banfield J.F."/>
        </authorList>
    </citation>
    <scope>NUCLEOTIDE SEQUENCE [LARGE SCALE GENOMIC DNA]</scope>
    <source>
        <strain evidence="2">S2_006_000_R1_57</strain>
    </source>
</reference>
<gene>
    <name evidence="2" type="ORF">DI579_00045</name>
</gene>
<dbReference type="Pfam" id="PF21997">
    <property type="entry name" value="DUF6928"/>
    <property type="match status" value="1"/>
</dbReference>
<evidence type="ECO:0000313" key="3">
    <source>
        <dbReference type="Proteomes" id="UP000248606"/>
    </source>
</evidence>